<dbReference type="AlphaFoldDB" id="A0A7N1A7B8"/>
<sequence>MLLLSFLGCLRFCITLTLYALVVLDFVCLKIYDDILKACFSNIRSGRLKLSPFAGLES</sequence>
<evidence type="ECO:0000313" key="1">
    <source>
        <dbReference type="EnsemblPlants" id="Kaladp0101s0133.1.v1.1.CDS.1"/>
    </source>
</evidence>
<name>A0A7N1A7B8_KALFE</name>
<organism evidence="1 2">
    <name type="scientific">Kalanchoe fedtschenkoi</name>
    <name type="common">Lavender scallops</name>
    <name type="synonym">South American air plant</name>
    <dbReference type="NCBI Taxonomy" id="63787"/>
    <lineage>
        <taxon>Eukaryota</taxon>
        <taxon>Viridiplantae</taxon>
        <taxon>Streptophyta</taxon>
        <taxon>Embryophyta</taxon>
        <taxon>Tracheophyta</taxon>
        <taxon>Spermatophyta</taxon>
        <taxon>Magnoliopsida</taxon>
        <taxon>eudicotyledons</taxon>
        <taxon>Gunneridae</taxon>
        <taxon>Pentapetalae</taxon>
        <taxon>Saxifragales</taxon>
        <taxon>Crassulaceae</taxon>
        <taxon>Kalanchoe</taxon>
    </lineage>
</organism>
<dbReference type="Proteomes" id="UP000594263">
    <property type="component" value="Unplaced"/>
</dbReference>
<keyword evidence="2" id="KW-1185">Reference proteome</keyword>
<reference evidence="1" key="1">
    <citation type="submission" date="2021-01" db="UniProtKB">
        <authorList>
            <consortium name="EnsemblPlants"/>
        </authorList>
    </citation>
    <scope>IDENTIFICATION</scope>
</reference>
<dbReference type="Gramene" id="Kaladp0101s0133.1.v1.1">
    <property type="protein sequence ID" value="Kaladp0101s0133.1.v1.1.CDS.1"/>
    <property type="gene ID" value="Kaladp0101s0133.v1.1"/>
</dbReference>
<accession>A0A7N1A7B8</accession>
<evidence type="ECO:0000313" key="2">
    <source>
        <dbReference type="Proteomes" id="UP000594263"/>
    </source>
</evidence>
<dbReference type="EnsemblPlants" id="Kaladp0101s0133.1.v1.1">
    <property type="protein sequence ID" value="Kaladp0101s0133.1.v1.1.CDS.1"/>
    <property type="gene ID" value="Kaladp0101s0133.v1.1"/>
</dbReference>
<protein>
    <submittedName>
        <fullName evidence="1">Uncharacterized protein</fullName>
    </submittedName>
</protein>
<proteinExistence type="predicted"/>